<organism evidence="3 4">
    <name type="scientific">Hyphomicrobium facile</name>
    <dbReference type="NCBI Taxonomy" id="51670"/>
    <lineage>
        <taxon>Bacteria</taxon>
        <taxon>Pseudomonadati</taxon>
        <taxon>Pseudomonadota</taxon>
        <taxon>Alphaproteobacteria</taxon>
        <taxon>Hyphomicrobiales</taxon>
        <taxon>Hyphomicrobiaceae</taxon>
        <taxon>Hyphomicrobium</taxon>
    </lineage>
</organism>
<feature type="transmembrane region" description="Helical" evidence="2">
    <location>
        <begin position="20"/>
        <end position="42"/>
    </location>
</feature>
<accession>A0A1I7NFY3</accession>
<dbReference type="RefSeq" id="WP_177228118.1">
    <property type="nucleotide sequence ID" value="NZ_FPCH01000002.1"/>
</dbReference>
<reference evidence="4" key="1">
    <citation type="submission" date="2016-10" db="EMBL/GenBank/DDBJ databases">
        <authorList>
            <person name="Varghese N."/>
            <person name="Submissions S."/>
        </authorList>
    </citation>
    <scope>NUCLEOTIDE SEQUENCE [LARGE SCALE GENOMIC DNA]</scope>
    <source>
        <strain evidence="4">DSM 1565</strain>
    </source>
</reference>
<dbReference type="GO" id="GO:0016020">
    <property type="term" value="C:membrane"/>
    <property type="evidence" value="ECO:0007669"/>
    <property type="project" value="InterPro"/>
</dbReference>
<keyword evidence="4" id="KW-1185">Reference proteome</keyword>
<dbReference type="PANTHER" id="PTHR38831">
    <property type="entry name" value="TYPE II SECRETION SYSTEM PROTEIN K"/>
    <property type="match status" value="1"/>
</dbReference>
<evidence type="ECO:0000313" key="3">
    <source>
        <dbReference type="EMBL" id="SFV33466.1"/>
    </source>
</evidence>
<proteinExistence type="predicted"/>
<evidence type="ECO:0000256" key="2">
    <source>
        <dbReference type="SAM" id="Phobius"/>
    </source>
</evidence>
<name>A0A1I7NFY3_9HYPH</name>
<gene>
    <name evidence="3" type="ORF">SAMN04488557_2003</name>
</gene>
<dbReference type="GO" id="GO:0009306">
    <property type="term" value="P:protein secretion"/>
    <property type="evidence" value="ECO:0007669"/>
    <property type="project" value="InterPro"/>
</dbReference>
<dbReference type="STRING" id="51670.SAMN04488557_2003"/>
<evidence type="ECO:0000313" key="4">
    <source>
        <dbReference type="Proteomes" id="UP000199423"/>
    </source>
</evidence>
<sequence length="285" mass="30291">MERHSRHLPEAANNGERGFALLVVLWVIATGTLLVAAFNTTVRSGASFMSSETQFSRAEHLLDAGLEIAAARLIDESSARWRPDGKPRAISFDGMTLQINVSDPNGLIDLNKSDEKLLGEFFRAFASDAGAAATIVKGILDARIKASGQSGAPDSRSGGGSPAFVDIGQLRKVPGVSMALFRRVLPYVTVHSRDGSANLETAPAELRAAFARARGTRDFPGQQHAISKSNGAADEDDEDQFGPAYIVSVKVSAPNSKRTAAKIYVIAVGLDDAAPYRLLSQRPSA</sequence>
<dbReference type="Proteomes" id="UP000199423">
    <property type="component" value="Unassembled WGS sequence"/>
</dbReference>
<dbReference type="AlphaFoldDB" id="A0A1I7NFY3"/>
<dbReference type="PANTHER" id="PTHR38831:SF2">
    <property type="entry name" value="TYPE II SECRETION SYSTEM PROTEIN K"/>
    <property type="match status" value="1"/>
</dbReference>
<protein>
    <submittedName>
        <fullName evidence="3">Type II secretion system protein K (GspK)</fullName>
    </submittedName>
</protein>
<feature type="region of interest" description="Disordered" evidence="1">
    <location>
        <begin position="217"/>
        <end position="237"/>
    </location>
</feature>
<dbReference type="InterPro" id="IPR005628">
    <property type="entry name" value="GspK"/>
</dbReference>
<keyword evidence="2" id="KW-0812">Transmembrane</keyword>
<keyword evidence="2" id="KW-0472">Membrane</keyword>
<dbReference type="EMBL" id="FPCH01000002">
    <property type="protein sequence ID" value="SFV33466.1"/>
    <property type="molecule type" value="Genomic_DNA"/>
</dbReference>
<evidence type="ECO:0000256" key="1">
    <source>
        <dbReference type="SAM" id="MobiDB-lite"/>
    </source>
</evidence>
<keyword evidence="2" id="KW-1133">Transmembrane helix</keyword>